<dbReference type="HAMAP" id="MF_02213">
    <property type="entry name" value="Lipid_II_synth_GatD"/>
    <property type="match status" value="1"/>
</dbReference>
<keyword evidence="2" id="KW-0961">Cell wall biogenesis/degradation</keyword>
<comment type="function">
    <text evidence="2">The lipid II isoglutaminyl synthase complex catalyzes the formation of alpha-D-isoglutamine in the cell wall lipid II stem peptide. The GatD subunit catalyzes the hydrolysis of glutamine to glutamate and ammonia. The resulting ammonia molecule is channeled to the active site of MurT.</text>
</comment>
<keyword evidence="2" id="KW-0133">Cell shape</keyword>
<dbReference type="GO" id="GO:0008360">
    <property type="term" value="P:regulation of cell shape"/>
    <property type="evidence" value="ECO:0007669"/>
    <property type="project" value="UniProtKB-KW"/>
</dbReference>
<accession>A0A1F4WLK5</accession>
<dbReference type="GO" id="GO:0009236">
    <property type="term" value="P:cobalamin biosynthetic process"/>
    <property type="evidence" value="ECO:0007669"/>
    <property type="project" value="InterPro"/>
</dbReference>
<keyword evidence="2" id="KW-0573">Peptidoglycan synthesis</keyword>
<comment type="similarity">
    <text evidence="2">Belongs to the CobB/CobQ family. GatD subfamily.</text>
</comment>
<keyword evidence="2" id="KW-0436">Ligase</keyword>
<dbReference type="EC" id="6.3.5.13" evidence="2"/>
<name>A0A1F4WLK5_UNCKA</name>
<dbReference type="PANTHER" id="PTHR21343:SF9">
    <property type="entry name" value="LIPID II ISOGLUTAMINYL SYNTHASE (GLUTAMINE-HYDROLYZING) SUBUNIT GATD"/>
    <property type="match status" value="1"/>
</dbReference>
<gene>
    <name evidence="2" type="primary">gatD</name>
    <name evidence="4" type="ORF">A2415_05105</name>
</gene>
<dbReference type="InterPro" id="IPR029062">
    <property type="entry name" value="Class_I_gatase-like"/>
</dbReference>
<dbReference type="SUPFAM" id="SSF52317">
    <property type="entry name" value="Class I glutamine amidotransferase-like"/>
    <property type="match status" value="1"/>
</dbReference>
<dbReference type="GO" id="GO:0071555">
    <property type="term" value="P:cell wall organization"/>
    <property type="evidence" value="ECO:0007669"/>
    <property type="project" value="UniProtKB-KW"/>
</dbReference>
<dbReference type="AlphaFoldDB" id="A0A1F4WLK5"/>
<evidence type="ECO:0000256" key="2">
    <source>
        <dbReference type="HAMAP-Rule" id="MF_02213"/>
    </source>
</evidence>
<feature type="domain" description="CobB/CobQ-like glutamine amidotransferase" evidence="3">
    <location>
        <begin position="7"/>
        <end position="220"/>
    </location>
</feature>
<feature type="active site" description="Nucleophile" evidence="2">
    <location>
        <position position="99"/>
    </location>
</feature>
<dbReference type="InterPro" id="IPR043702">
    <property type="entry name" value="Lipid_II_synth_GatD"/>
</dbReference>
<dbReference type="GO" id="GO:0004359">
    <property type="term" value="F:glutaminase activity"/>
    <property type="evidence" value="ECO:0007669"/>
    <property type="project" value="UniProtKB-UniRule"/>
</dbReference>
<sequence length="259" mass="28583">MNNKLSIAYFYPDLLNLYGDNGNVEIISQRALKRGIEVEVMNISIDSGFDASFMQKVNFVFMGGGPDSGQKSMYGDLVNNKKELLREYTENNGVGLYICGSYQLFGHYYKSADGTVLNGLGIFDLHTEHFGEKKPRCIGNTQAELSEIITNDPVFKNVNKLDTTLVGFENHGGRTYLGKNIAPLAKVVVGHGNNSEDKTEGAVYKKSYGTYFHGPFLARNPHFADYLIAQALQISGEELPPLDDALIIAAHTASKKLKQ</sequence>
<evidence type="ECO:0000313" key="4">
    <source>
        <dbReference type="EMBL" id="OGC70325.1"/>
    </source>
</evidence>
<dbReference type="UniPathway" id="UPA00219"/>
<keyword evidence="1 2" id="KW-0315">Glutamine amidotransferase</keyword>
<comment type="subunit">
    <text evidence="2">Forms a heterodimer with MurT.</text>
</comment>
<feature type="binding site" evidence="2">
    <location>
        <position position="136"/>
    </location>
    <ligand>
        <name>substrate</name>
    </ligand>
</feature>
<comment type="pathway">
    <text evidence="2">Cell wall biogenesis; peptidoglycan biosynthesis.</text>
</comment>
<organism evidence="4 5">
    <name type="scientific">candidate division WWE3 bacterium RIFOXYC1_FULL_39_7</name>
    <dbReference type="NCBI Taxonomy" id="1802643"/>
    <lineage>
        <taxon>Bacteria</taxon>
        <taxon>Katanobacteria</taxon>
    </lineage>
</organism>
<reference evidence="4 5" key="1">
    <citation type="journal article" date="2016" name="Nat. Commun.">
        <title>Thousands of microbial genomes shed light on interconnected biogeochemical processes in an aquifer system.</title>
        <authorList>
            <person name="Anantharaman K."/>
            <person name="Brown C.T."/>
            <person name="Hug L.A."/>
            <person name="Sharon I."/>
            <person name="Castelle C.J."/>
            <person name="Probst A.J."/>
            <person name="Thomas B.C."/>
            <person name="Singh A."/>
            <person name="Wilkins M.J."/>
            <person name="Karaoz U."/>
            <person name="Brodie E.L."/>
            <person name="Williams K.H."/>
            <person name="Hubbard S.S."/>
            <person name="Banfield J.F."/>
        </authorList>
    </citation>
    <scope>NUCLEOTIDE SEQUENCE [LARGE SCALE GENOMIC DNA]</scope>
</reference>
<dbReference type="PANTHER" id="PTHR21343">
    <property type="entry name" value="DETHIOBIOTIN SYNTHETASE"/>
    <property type="match status" value="1"/>
</dbReference>
<dbReference type="PROSITE" id="PS51274">
    <property type="entry name" value="GATASE_COBBQ"/>
    <property type="match status" value="1"/>
</dbReference>
<dbReference type="GO" id="GO:0009252">
    <property type="term" value="P:peptidoglycan biosynthetic process"/>
    <property type="evidence" value="ECO:0007669"/>
    <property type="project" value="UniProtKB-UniRule"/>
</dbReference>
<evidence type="ECO:0000256" key="1">
    <source>
        <dbReference type="ARBA" id="ARBA00022962"/>
    </source>
</evidence>
<dbReference type="InterPro" id="IPR033949">
    <property type="entry name" value="CobQ_GATase1"/>
</dbReference>
<proteinExistence type="inferred from homology"/>
<comment type="catalytic activity">
    <reaction evidence="2">
        <text>beta-D-GlcNAc-(1-&gt;4)-Mur2Ac(oyl-L-Ala-gamma-D-Glu-L-Lys-D-Ala-D-Ala)-di-trans,octa-cis-undecaprenyl diphosphate + L-glutamine + ATP + H2O = beta-D-GlcNAc-(1-&gt;4)-Mur2Ac(oyl-L-Ala-D-isoglutaminyl-L-Lys-D-Ala-D-Ala)-di-trans,octa-cis-undecaprenyl diphosphate + L-glutamate + ADP + phosphate + H(+)</text>
        <dbReference type="Rhea" id="RHEA:57928"/>
        <dbReference type="ChEBI" id="CHEBI:15377"/>
        <dbReference type="ChEBI" id="CHEBI:15378"/>
        <dbReference type="ChEBI" id="CHEBI:29985"/>
        <dbReference type="ChEBI" id="CHEBI:30616"/>
        <dbReference type="ChEBI" id="CHEBI:43474"/>
        <dbReference type="ChEBI" id="CHEBI:58359"/>
        <dbReference type="ChEBI" id="CHEBI:60033"/>
        <dbReference type="ChEBI" id="CHEBI:62233"/>
        <dbReference type="ChEBI" id="CHEBI:456216"/>
        <dbReference type="EC" id="6.3.5.13"/>
    </reaction>
</comment>
<protein>
    <recommendedName>
        <fullName evidence="2">Lipid II isoglutaminyl synthase (glutamine-hydrolyzing) subunit GatD</fullName>
        <ecNumber evidence="2">6.3.5.13</ecNumber>
    </recommendedName>
    <alternativeName>
        <fullName evidence="2">Lipid II isoglutaminyl synthase glutaminase subunit</fullName>
        <ecNumber evidence="2">3.5.1.2</ecNumber>
    </alternativeName>
</protein>
<dbReference type="InterPro" id="IPR011698">
    <property type="entry name" value="GATase_3"/>
</dbReference>
<feature type="active site" evidence="2">
    <location>
        <position position="213"/>
    </location>
</feature>
<dbReference type="Pfam" id="PF07685">
    <property type="entry name" value="GATase_3"/>
    <property type="match status" value="1"/>
</dbReference>
<comment type="caution">
    <text evidence="4">The sequence shown here is derived from an EMBL/GenBank/DDBJ whole genome shotgun (WGS) entry which is preliminary data.</text>
</comment>
<dbReference type="EMBL" id="MEWA01000008">
    <property type="protein sequence ID" value="OGC70325.1"/>
    <property type="molecule type" value="Genomic_DNA"/>
</dbReference>
<dbReference type="CDD" id="cd01750">
    <property type="entry name" value="GATase1_CobQ"/>
    <property type="match status" value="1"/>
</dbReference>
<dbReference type="EC" id="3.5.1.2" evidence="2"/>
<dbReference type="Gene3D" id="3.40.50.880">
    <property type="match status" value="1"/>
</dbReference>
<keyword evidence="2" id="KW-0378">Hydrolase</keyword>
<dbReference type="Proteomes" id="UP000179113">
    <property type="component" value="Unassembled WGS sequence"/>
</dbReference>
<evidence type="ECO:0000313" key="5">
    <source>
        <dbReference type="Proteomes" id="UP000179113"/>
    </source>
</evidence>
<comment type="catalytic activity">
    <reaction evidence="2">
        <text>L-glutamine + H2O = L-glutamate + NH4(+)</text>
        <dbReference type="Rhea" id="RHEA:15889"/>
        <dbReference type="ChEBI" id="CHEBI:15377"/>
        <dbReference type="ChEBI" id="CHEBI:28938"/>
        <dbReference type="ChEBI" id="CHEBI:29985"/>
        <dbReference type="ChEBI" id="CHEBI:58359"/>
        <dbReference type="EC" id="3.5.1.2"/>
    </reaction>
</comment>
<dbReference type="GO" id="GO:0140282">
    <property type="term" value="F:carbon-nitrogen ligase activity on lipid II"/>
    <property type="evidence" value="ECO:0007669"/>
    <property type="project" value="UniProtKB-UniRule"/>
</dbReference>
<evidence type="ECO:0000259" key="3">
    <source>
        <dbReference type="Pfam" id="PF07685"/>
    </source>
</evidence>